<reference evidence="3" key="1">
    <citation type="journal article" date="2023" name="Front. Microbiol.">
        <title>Genomic-based phylogenetic and metabolic analyses of the genus Natronomonas, and description of Natronomonas aquatica sp. nov.</title>
        <authorList>
            <person name="Garcia-Roldan A."/>
            <person name="Duran-Viseras A."/>
            <person name="de la Haba R.R."/>
            <person name="Corral P."/>
            <person name="Sanchez-Porro C."/>
            <person name="Ventosa A."/>
        </authorList>
    </citation>
    <scope>NUCLEOTIDE SEQUENCE</scope>
    <source>
        <strain evidence="3">F2-12</strain>
    </source>
</reference>
<comment type="caution">
    <text evidence="3">The sequence shown here is derived from an EMBL/GenBank/DDBJ whole genome shotgun (WGS) entry which is preliminary data.</text>
</comment>
<comment type="similarity">
    <text evidence="1">Belongs to the HAD-like hydrolase superfamily.</text>
</comment>
<keyword evidence="4" id="KW-1185">Reference proteome</keyword>
<dbReference type="InterPro" id="IPR006328">
    <property type="entry name" value="2-HAD"/>
</dbReference>
<dbReference type="InterPro" id="IPR051540">
    <property type="entry name" value="S-2-haloacid_dehalogenase"/>
</dbReference>
<gene>
    <name evidence="3" type="ORF">KM295_03315</name>
</gene>
<organism evidence="3 4">
    <name type="scientific">Natronomonas aquatica</name>
    <dbReference type="NCBI Taxonomy" id="2841590"/>
    <lineage>
        <taxon>Archaea</taxon>
        <taxon>Methanobacteriati</taxon>
        <taxon>Methanobacteriota</taxon>
        <taxon>Stenosarchaea group</taxon>
        <taxon>Halobacteria</taxon>
        <taxon>Halobacteriales</taxon>
        <taxon>Natronomonadaceae</taxon>
        <taxon>Natronomonas</taxon>
    </lineage>
</organism>
<dbReference type="SUPFAM" id="SSF56784">
    <property type="entry name" value="HAD-like"/>
    <property type="match status" value="1"/>
</dbReference>
<dbReference type="NCBIfam" id="TIGR01428">
    <property type="entry name" value="HAD_type_II"/>
    <property type="match status" value="1"/>
</dbReference>
<dbReference type="InterPro" id="IPR006439">
    <property type="entry name" value="HAD-SF_hydro_IA"/>
</dbReference>
<dbReference type="NCBIfam" id="TIGR01493">
    <property type="entry name" value="HAD-SF-IA-v2"/>
    <property type="match status" value="1"/>
</dbReference>
<dbReference type="PANTHER" id="PTHR43316">
    <property type="entry name" value="HYDROLASE, HALOACID DELAHOGENASE-RELATED"/>
    <property type="match status" value="1"/>
</dbReference>
<name>A0A9R1D4Z8_9EURY</name>
<accession>A0A9R1D4Z8</accession>
<dbReference type="EMBL" id="JAHLKM010000002">
    <property type="protein sequence ID" value="MCQ4332531.1"/>
    <property type="molecule type" value="Genomic_DNA"/>
</dbReference>
<evidence type="ECO:0000256" key="2">
    <source>
        <dbReference type="ARBA" id="ARBA00022801"/>
    </source>
</evidence>
<dbReference type="Gene3D" id="1.10.150.750">
    <property type="match status" value="1"/>
</dbReference>
<sequence length="247" mass="27603">MTAPDVEVKALVFDVFGTVVDWRSGVIREGEKLGRATDGNVEVDWASFADAWREEYQPSLGRVRQGEIPWRNLDALHRESLEGLLDRFGVEGLTDAEIEHLNRSWHRLDPWPDAIPGLSRLKPHYVISPLSNGHVRLLTNMAKRAGIPWDLILSAELSGHYKPDEEAYLTAVDILDLEPDRVMMVAAHEGDLDASREAGLRTAYVHRPLEYGPEAAESAEKPDDSAYDIVADDFVDLAERLDAPSIV</sequence>
<evidence type="ECO:0000313" key="3">
    <source>
        <dbReference type="EMBL" id="MCQ4332531.1"/>
    </source>
</evidence>
<evidence type="ECO:0000313" key="4">
    <source>
        <dbReference type="Proteomes" id="UP001139494"/>
    </source>
</evidence>
<dbReference type="InterPro" id="IPR023214">
    <property type="entry name" value="HAD_sf"/>
</dbReference>
<dbReference type="Gene3D" id="3.40.50.1000">
    <property type="entry name" value="HAD superfamily/HAD-like"/>
    <property type="match status" value="1"/>
</dbReference>
<protein>
    <submittedName>
        <fullName evidence="3">Haloacid dehalogenase type II</fullName>
    </submittedName>
</protein>
<dbReference type="PANTHER" id="PTHR43316:SF3">
    <property type="entry name" value="HALOACID DEHALOGENASE, TYPE II (AFU_ORTHOLOGUE AFUA_2G07750)-RELATED"/>
    <property type="match status" value="1"/>
</dbReference>
<dbReference type="PRINTS" id="PR00413">
    <property type="entry name" value="HADHALOGNASE"/>
</dbReference>
<proteinExistence type="inferred from homology"/>
<dbReference type="CDD" id="cd02588">
    <property type="entry name" value="HAD_L2-DEX"/>
    <property type="match status" value="1"/>
</dbReference>
<evidence type="ECO:0000256" key="1">
    <source>
        <dbReference type="ARBA" id="ARBA00007958"/>
    </source>
</evidence>
<dbReference type="GO" id="GO:0019120">
    <property type="term" value="F:hydrolase activity, acting on acid halide bonds, in C-halide compounds"/>
    <property type="evidence" value="ECO:0007669"/>
    <property type="project" value="InterPro"/>
</dbReference>
<dbReference type="InterPro" id="IPR036412">
    <property type="entry name" value="HAD-like_sf"/>
</dbReference>
<keyword evidence="2" id="KW-0378">Hydrolase</keyword>
<dbReference type="Proteomes" id="UP001139494">
    <property type="component" value="Unassembled WGS sequence"/>
</dbReference>
<dbReference type="RefSeq" id="WP_256028458.1">
    <property type="nucleotide sequence ID" value="NZ_JAHLKM010000002.1"/>
</dbReference>
<dbReference type="Pfam" id="PF00702">
    <property type="entry name" value="Hydrolase"/>
    <property type="match status" value="1"/>
</dbReference>
<dbReference type="AlphaFoldDB" id="A0A9R1D4Z8"/>